<evidence type="ECO:0000313" key="4">
    <source>
        <dbReference type="EMBL" id="WPF82556.1"/>
    </source>
</evidence>
<feature type="transmembrane region" description="Helical" evidence="2">
    <location>
        <begin position="716"/>
        <end position="735"/>
    </location>
</feature>
<keyword evidence="2" id="KW-0812">Transmembrane</keyword>
<protein>
    <submittedName>
        <fullName evidence="4">Uncharacterized protein</fullName>
    </submittedName>
</protein>
<keyword evidence="2" id="KW-1133">Transmembrane helix</keyword>
<feature type="transmembrane region" description="Helical" evidence="2">
    <location>
        <begin position="633"/>
        <end position="653"/>
    </location>
</feature>
<evidence type="ECO:0000313" key="5">
    <source>
        <dbReference type="Proteomes" id="UP001304340"/>
    </source>
</evidence>
<feature type="transmembrane region" description="Helical" evidence="2">
    <location>
        <begin position="660"/>
        <end position="680"/>
    </location>
</feature>
<evidence type="ECO:0000256" key="3">
    <source>
        <dbReference type="SAM" id="SignalP"/>
    </source>
</evidence>
<feature type="region of interest" description="Disordered" evidence="1">
    <location>
        <begin position="58"/>
        <end position="90"/>
    </location>
</feature>
<dbReference type="InterPro" id="IPR017850">
    <property type="entry name" value="Alkaline_phosphatase_core_sf"/>
</dbReference>
<keyword evidence="5" id="KW-1185">Reference proteome</keyword>
<keyword evidence="2" id="KW-0472">Membrane</keyword>
<dbReference type="EMBL" id="CP138359">
    <property type="protein sequence ID" value="WPF82556.1"/>
    <property type="molecule type" value="Genomic_DNA"/>
</dbReference>
<feature type="transmembrane region" description="Helical" evidence="2">
    <location>
        <begin position="475"/>
        <end position="500"/>
    </location>
</feature>
<organism evidence="4 5">
    <name type="scientific">Sanguibacter biliveldensis</name>
    <dbReference type="NCBI Taxonomy" id="3030830"/>
    <lineage>
        <taxon>Bacteria</taxon>
        <taxon>Bacillati</taxon>
        <taxon>Actinomycetota</taxon>
        <taxon>Actinomycetes</taxon>
        <taxon>Micrococcales</taxon>
        <taxon>Sanguibacteraceae</taxon>
        <taxon>Sanguibacter</taxon>
    </lineage>
</organism>
<feature type="transmembrane region" description="Helical" evidence="2">
    <location>
        <begin position="608"/>
        <end position="627"/>
    </location>
</feature>
<feature type="transmembrane region" description="Helical" evidence="2">
    <location>
        <begin position="417"/>
        <end position="441"/>
    </location>
</feature>
<sequence>MPRTLMPSALAPRRIVSLGRRAARVTRAAAVLAAAGVVFSTVAPAAAYASEGSPAAAQDAAQDAASQHASSQQAGPQQAASPQAAPQQTDDRVVVVGTGGVSWADISAEATPATWEVAEQGGVGNLVVRSVRSTTCPADGWLALSSGKRAADYRGEGVDPCRVLTNPTDADPTSVPGWDEYESAVESQSYGAAIGSLGDAVQTAGLAATAIGPGAMIALATSDGTVAGDVVPLPVGTRPVPRADALRLDVAAALETSRLVVVDAGSVRDIVDPAQPTELTRSEQHAADVATVDGHLAAVMEAVLADDPDLERTTVVVASMADPGRTSRMGTLVVLGDGTPVGTLMSHSTRQPGYVQTTDLLPLVAAPLGLRDVLPRSTLVGTAPTSDASGAPVSERVDALVDAEDHARSTYPLVGTFFTLFCVVNLLLFATVGLAFSRWLGAAGARGRSARPAAGRRGIDSAAARLTARPRGSLAVLRAAAVAVAAVPVATMLANLVPWWRVSAPSLALAGLVVAWVAVVTAAAVLPPWKRQVFGPAAVVAAVTAGVLAVDVATGARLQVSGLMGIQPMVAGRFYGFNNTSFALFATSTIVLAASIGDALIRRGHRRWAVVSIATTGVVAVLLNGSPSIGADFGGPPATVPAFCLLALVAAGVRVTWRKVLAVLAAGVVVVSLFAVVDWLRPPDQRTHLGAFVDDTLDGELWGILLRKIGANFSTLSNPLTLVAVGGILLVVIVVGRPLRAATVADGADAYAWLTRGTPLKQVSDAAPLFVPAVVCAVVALVIGTLVNDSGIVILAVGMSVLVPVVTATYATWMLGLQREHTLQVPGQV</sequence>
<feature type="chain" id="PRO_5041994542" evidence="3">
    <location>
        <begin position="46"/>
        <end position="829"/>
    </location>
</feature>
<feature type="transmembrane region" description="Helical" evidence="2">
    <location>
        <begin position="506"/>
        <end position="526"/>
    </location>
</feature>
<dbReference type="Proteomes" id="UP001304340">
    <property type="component" value="Chromosome"/>
</dbReference>
<name>A0AAF0Z806_9MICO</name>
<feature type="transmembrane region" description="Helical" evidence="2">
    <location>
        <begin position="533"/>
        <end position="554"/>
    </location>
</feature>
<evidence type="ECO:0000256" key="1">
    <source>
        <dbReference type="SAM" id="MobiDB-lite"/>
    </source>
</evidence>
<dbReference type="AlphaFoldDB" id="A0AAF0Z806"/>
<dbReference type="Gene3D" id="3.40.720.10">
    <property type="entry name" value="Alkaline Phosphatase, subunit A"/>
    <property type="match status" value="1"/>
</dbReference>
<feature type="transmembrane region" description="Helical" evidence="2">
    <location>
        <begin position="574"/>
        <end position="596"/>
    </location>
</feature>
<feature type="compositionally biased region" description="Low complexity" evidence="1">
    <location>
        <begin position="58"/>
        <end position="88"/>
    </location>
</feature>
<feature type="signal peptide" evidence="3">
    <location>
        <begin position="1"/>
        <end position="45"/>
    </location>
</feature>
<dbReference type="RefSeq" id="WP_319158037.1">
    <property type="nucleotide sequence ID" value="NZ_CP138359.1"/>
</dbReference>
<evidence type="ECO:0000256" key="2">
    <source>
        <dbReference type="SAM" id="Phobius"/>
    </source>
</evidence>
<keyword evidence="3" id="KW-0732">Signal</keyword>
<dbReference type="KEGG" id="sbil:SANBI_000162"/>
<feature type="transmembrane region" description="Helical" evidence="2">
    <location>
        <begin position="766"/>
        <end position="786"/>
    </location>
</feature>
<gene>
    <name evidence="4" type="ORF">SANBI_000162</name>
</gene>
<accession>A0AAF0Z806</accession>
<reference evidence="5" key="1">
    <citation type="submission" date="2023-11" db="EMBL/GenBank/DDBJ databases">
        <authorList>
            <person name="Helweg L.P."/>
            <person name="Kiel A."/>
            <person name="Hitz F."/>
            <person name="Ruckert-Reed C."/>
            <person name="Busche T."/>
            <person name="Kaltschmidt B."/>
            <person name="Kaltschmidt C."/>
        </authorList>
    </citation>
    <scope>NUCLEOTIDE SEQUENCE [LARGE SCALE GENOMIC DNA]</scope>
    <source>
        <strain evidence="5">4.1</strain>
    </source>
</reference>
<feature type="transmembrane region" description="Helical" evidence="2">
    <location>
        <begin position="792"/>
        <end position="813"/>
    </location>
</feature>
<proteinExistence type="predicted"/>